<dbReference type="AlphaFoldDB" id="A0A0A9HGB5"/>
<reference evidence="1" key="1">
    <citation type="submission" date="2014-09" db="EMBL/GenBank/DDBJ databases">
        <authorList>
            <person name="Magalhaes I.L.F."/>
            <person name="Oliveira U."/>
            <person name="Santos F.R."/>
            <person name="Vidigal T.H.D.A."/>
            <person name="Brescovit A.D."/>
            <person name="Santos A.J."/>
        </authorList>
    </citation>
    <scope>NUCLEOTIDE SEQUENCE</scope>
    <source>
        <tissue evidence="1">Shoot tissue taken approximately 20 cm above the soil surface</tissue>
    </source>
</reference>
<dbReference type="EMBL" id="GBRH01163990">
    <property type="protein sequence ID" value="JAE33906.1"/>
    <property type="molecule type" value="Transcribed_RNA"/>
</dbReference>
<reference evidence="1" key="2">
    <citation type="journal article" date="2015" name="Data Brief">
        <title>Shoot transcriptome of the giant reed, Arundo donax.</title>
        <authorList>
            <person name="Barrero R.A."/>
            <person name="Guerrero F.D."/>
            <person name="Moolhuijzen P."/>
            <person name="Goolsby J.A."/>
            <person name="Tidwell J."/>
            <person name="Bellgard S.E."/>
            <person name="Bellgard M.I."/>
        </authorList>
    </citation>
    <scope>NUCLEOTIDE SEQUENCE</scope>
    <source>
        <tissue evidence="1">Shoot tissue taken approximately 20 cm above the soil surface</tissue>
    </source>
</reference>
<name>A0A0A9HGB5_ARUDO</name>
<evidence type="ECO:0000313" key="1">
    <source>
        <dbReference type="EMBL" id="JAE33906.1"/>
    </source>
</evidence>
<sequence length="32" mass="3631">MQILPNRDVYNALTTTSNATMLGRFTCTHNVF</sequence>
<accession>A0A0A9HGB5</accession>
<organism evidence="1">
    <name type="scientific">Arundo donax</name>
    <name type="common">Giant reed</name>
    <name type="synonym">Donax arundinaceus</name>
    <dbReference type="NCBI Taxonomy" id="35708"/>
    <lineage>
        <taxon>Eukaryota</taxon>
        <taxon>Viridiplantae</taxon>
        <taxon>Streptophyta</taxon>
        <taxon>Embryophyta</taxon>
        <taxon>Tracheophyta</taxon>
        <taxon>Spermatophyta</taxon>
        <taxon>Magnoliopsida</taxon>
        <taxon>Liliopsida</taxon>
        <taxon>Poales</taxon>
        <taxon>Poaceae</taxon>
        <taxon>PACMAD clade</taxon>
        <taxon>Arundinoideae</taxon>
        <taxon>Arundineae</taxon>
        <taxon>Arundo</taxon>
    </lineage>
</organism>
<proteinExistence type="predicted"/>
<protein>
    <submittedName>
        <fullName evidence="1">Uncharacterized protein</fullName>
    </submittedName>
</protein>